<dbReference type="Pfam" id="PF18545">
    <property type="entry name" value="HalOD1"/>
    <property type="match status" value="1"/>
</dbReference>
<comment type="caution">
    <text evidence="2">The sequence shown here is derived from an EMBL/GenBank/DDBJ whole genome shotgun (WGS) entry which is preliminary data.</text>
</comment>
<dbReference type="RefSeq" id="WP_338008663.1">
    <property type="nucleotide sequence ID" value="NZ_JAOPKB010000013.1"/>
</dbReference>
<evidence type="ECO:0000259" key="1">
    <source>
        <dbReference type="Pfam" id="PF18545"/>
    </source>
</evidence>
<organism evidence="2 3">
    <name type="scientific">Natronoglomus mannanivorans</name>
    <dbReference type="NCBI Taxonomy" id="2979990"/>
    <lineage>
        <taxon>Archaea</taxon>
        <taxon>Methanobacteriati</taxon>
        <taxon>Methanobacteriota</taxon>
        <taxon>Stenosarchaea group</taxon>
        <taxon>Halobacteria</taxon>
        <taxon>Halobacteriales</taxon>
        <taxon>Natrialbaceae</taxon>
        <taxon>Natronoglomus</taxon>
    </lineage>
</organism>
<keyword evidence="3" id="KW-1185">Reference proteome</keyword>
<dbReference type="EMBL" id="JAOPKB010000013">
    <property type="protein sequence ID" value="MCU4974658.1"/>
    <property type="molecule type" value="Genomic_DNA"/>
</dbReference>
<evidence type="ECO:0000313" key="2">
    <source>
        <dbReference type="EMBL" id="MCU4974658.1"/>
    </source>
</evidence>
<dbReference type="InterPro" id="IPR040624">
    <property type="entry name" value="HalOD1"/>
</dbReference>
<protein>
    <recommendedName>
        <fullName evidence="1">Halobacterial output domain-containing protein</fullName>
    </recommendedName>
</protein>
<dbReference type="Proteomes" id="UP001320972">
    <property type="component" value="Unassembled WGS sequence"/>
</dbReference>
<name>A0ABT2QI87_9EURY</name>
<sequence length="80" mass="8816">MVHTILRSLAALKNVPVAELDPLYDRLEPDALVSLMAHAKDAESTVNVEFTIDEFTVVVTHDTVYVHTGEPTVATIGDRR</sequence>
<evidence type="ECO:0000313" key="3">
    <source>
        <dbReference type="Proteomes" id="UP001320972"/>
    </source>
</evidence>
<reference evidence="2 3" key="1">
    <citation type="submission" date="2022-09" db="EMBL/GenBank/DDBJ databases">
        <title>Enrichment on poylsaccharides allowed isolation of novel metabolic and taxonomic groups of Haloarchaea.</title>
        <authorList>
            <person name="Sorokin D.Y."/>
            <person name="Elcheninov A.G."/>
            <person name="Khizhniak T.V."/>
            <person name="Kolganova T.V."/>
            <person name="Kublanov I.V."/>
        </authorList>
    </citation>
    <scope>NUCLEOTIDE SEQUENCE [LARGE SCALE GENOMIC DNA]</scope>
    <source>
        <strain evidence="2 3">AArc-m2/3/4</strain>
    </source>
</reference>
<gene>
    <name evidence="2" type="ORF">OB955_18220</name>
</gene>
<feature type="domain" description="Halobacterial output" evidence="1">
    <location>
        <begin position="3"/>
        <end position="66"/>
    </location>
</feature>
<proteinExistence type="predicted"/>
<accession>A0ABT2QI87</accession>